<dbReference type="GO" id="GO:0015074">
    <property type="term" value="P:DNA integration"/>
    <property type="evidence" value="ECO:0007669"/>
    <property type="project" value="InterPro"/>
</dbReference>
<dbReference type="SUPFAM" id="SSF56349">
    <property type="entry name" value="DNA breaking-rejoining enzymes"/>
    <property type="match status" value="1"/>
</dbReference>
<dbReference type="PROSITE" id="PS51898">
    <property type="entry name" value="TYR_RECOMBINASE"/>
    <property type="match status" value="1"/>
</dbReference>
<dbReference type="InterPro" id="IPR044068">
    <property type="entry name" value="CB"/>
</dbReference>
<dbReference type="PROSITE" id="PS51900">
    <property type="entry name" value="CB"/>
    <property type="match status" value="1"/>
</dbReference>
<proteinExistence type="inferred from homology"/>
<dbReference type="Proteomes" id="UP000000379">
    <property type="component" value="Chromosome"/>
</dbReference>
<dbReference type="Pfam" id="PF00589">
    <property type="entry name" value="Phage_integrase"/>
    <property type="match status" value="1"/>
</dbReference>
<dbReference type="InterPro" id="IPR002104">
    <property type="entry name" value="Integrase_catalytic"/>
</dbReference>
<evidence type="ECO:0000256" key="4">
    <source>
        <dbReference type="PROSITE-ProRule" id="PRU01248"/>
    </source>
</evidence>
<evidence type="ECO:0000256" key="2">
    <source>
        <dbReference type="ARBA" id="ARBA00023125"/>
    </source>
</evidence>
<dbReference type="STRING" id="649638.Trad_1811"/>
<evidence type="ECO:0000259" key="6">
    <source>
        <dbReference type="PROSITE" id="PS51900"/>
    </source>
</evidence>
<name>D7CQE4_TRURR</name>
<accession>D7CQE4</accession>
<feature type="domain" description="Tyr recombinase" evidence="5">
    <location>
        <begin position="106"/>
        <end position="279"/>
    </location>
</feature>
<evidence type="ECO:0000256" key="3">
    <source>
        <dbReference type="ARBA" id="ARBA00023172"/>
    </source>
</evidence>
<dbReference type="GO" id="GO:0006310">
    <property type="term" value="P:DNA recombination"/>
    <property type="evidence" value="ECO:0007669"/>
    <property type="project" value="UniProtKB-KW"/>
</dbReference>
<dbReference type="InterPro" id="IPR010998">
    <property type="entry name" value="Integrase_recombinase_N"/>
</dbReference>
<dbReference type="GO" id="GO:0003677">
    <property type="term" value="F:DNA binding"/>
    <property type="evidence" value="ECO:0007669"/>
    <property type="project" value="UniProtKB-UniRule"/>
</dbReference>
<dbReference type="OrthoDB" id="9801717at2"/>
<reference evidence="8" key="1">
    <citation type="submission" date="2010-05" db="EMBL/GenBank/DDBJ databases">
        <title>The complete genome of Truepera radiovictris DSM 17093.</title>
        <authorList>
            <consortium name="US DOE Joint Genome Institute (JGI-PGF)"/>
            <person name="Lucas S."/>
            <person name="Copeland A."/>
            <person name="Lapidus A."/>
            <person name="Glavina del Rio T."/>
            <person name="Dalin E."/>
            <person name="Tice H."/>
            <person name="Bruce D."/>
            <person name="Goodwin L."/>
            <person name="Pitluck S."/>
            <person name="Kyrpides N."/>
            <person name="Mavromatis K."/>
            <person name="Ovchinnikova G."/>
            <person name="Munk A.C."/>
            <person name="Detter J.C."/>
            <person name="Han C."/>
            <person name="Tapia R."/>
            <person name="Land M."/>
            <person name="Hauser L."/>
            <person name="Markowitz V."/>
            <person name="Cheng J.-F."/>
            <person name="Hugenholtz P."/>
            <person name="Woyke T."/>
            <person name="Wu D."/>
            <person name="Tindall B."/>
            <person name="Pomrenke H.G."/>
            <person name="Brambilla E."/>
            <person name="Klenk H.-P."/>
            <person name="Eisen J.A."/>
        </authorList>
    </citation>
    <scope>NUCLEOTIDE SEQUENCE [LARGE SCALE GENOMIC DNA]</scope>
    <source>
        <strain evidence="8">DSM 17093 / CIP 108686 / LMG 22925 / RQ-24</strain>
    </source>
</reference>
<dbReference type="Gene3D" id="1.10.443.10">
    <property type="entry name" value="Intergrase catalytic core"/>
    <property type="match status" value="1"/>
</dbReference>
<evidence type="ECO:0000313" key="8">
    <source>
        <dbReference type="Proteomes" id="UP000000379"/>
    </source>
</evidence>
<dbReference type="PANTHER" id="PTHR30349">
    <property type="entry name" value="PHAGE INTEGRASE-RELATED"/>
    <property type="match status" value="1"/>
</dbReference>
<keyword evidence="2 4" id="KW-0238">DNA-binding</keyword>
<dbReference type="AlphaFoldDB" id="D7CQE4"/>
<feature type="domain" description="Core-binding (CB)" evidence="6">
    <location>
        <begin position="1"/>
        <end position="85"/>
    </location>
</feature>
<keyword evidence="3" id="KW-0233">DNA recombination</keyword>
<dbReference type="Gene3D" id="1.10.150.130">
    <property type="match status" value="1"/>
</dbReference>
<dbReference type="RefSeq" id="WP_013178294.1">
    <property type="nucleotide sequence ID" value="NC_014221.1"/>
</dbReference>
<gene>
    <name evidence="7" type="ordered locus">Trad_1811</name>
</gene>
<dbReference type="EMBL" id="CP002049">
    <property type="protein sequence ID" value="ADI14928.1"/>
    <property type="molecule type" value="Genomic_DNA"/>
</dbReference>
<dbReference type="HOGENOM" id="CLU_027562_9_2_0"/>
<organism evidence="7 8">
    <name type="scientific">Truepera radiovictrix (strain DSM 17093 / CIP 108686 / LMG 22925 / RQ-24)</name>
    <dbReference type="NCBI Taxonomy" id="649638"/>
    <lineage>
        <taxon>Bacteria</taxon>
        <taxon>Thermotogati</taxon>
        <taxon>Deinococcota</taxon>
        <taxon>Deinococci</taxon>
        <taxon>Trueperales</taxon>
        <taxon>Trueperaceae</taxon>
        <taxon>Truepera</taxon>
    </lineage>
</organism>
<evidence type="ECO:0000256" key="1">
    <source>
        <dbReference type="ARBA" id="ARBA00008857"/>
    </source>
</evidence>
<dbReference type="InterPro" id="IPR050090">
    <property type="entry name" value="Tyrosine_recombinase_XerCD"/>
</dbReference>
<dbReference type="KEGG" id="tra:Trad_1811"/>
<keyword evidence="8" id="KW-1185">Reference proteome</keyword>
<evidence type="ECO:0000259" key="5">
    <source>
        <dbReference type="PROSITE" id="PS51898"/>
    </source>
</evidence>
<dbReference type="CDD" id="cd00397">
    <property type="entry name" value="DNA_BRE_C"/>
    <property type="match status" value="1"/>
</dbReference>
<dbReference type="InterPro" id="IPR011010">
    <property type="entry name" value="DNA_brk_join_enz"/>
</dbReference>
<evidence type="ECO:0000313" key="7">
    <source>
        <dbReference type="EMBL" id="ADI14928.1"/>
    </source>
</evidence>
<sequence>MNRYVRAFLLSRQADGLTTRSLEWHETSLKSFTRWLEACSHSAEPETWNPTLIREYVVYLQSSGLSGWTVTNKVQSLLAFTRWLHEEEFTEKNVAERVRKPKPPQTQRQPFTDAELRRLLKASQSSIRDAAIVALLLDTAIRASELCTLKLSDCLLDQCLIKVMGKGNKERVVPHSPQTGKLVSKWLLKGRASEGPYVFHTERSERFTPRSLHKLIERIGNRAAVDDCYPHRLRHSAAITMLRNGMDPLTLQRMLGHTSLNMTMRYVALNTTDLQNAHAVASPLANLMRNAR</sequence>
<comment type="similarity">
    <text evidence="1">Belongs to the 'phage' integrase family.</text>
</comment>
<reference evidence="7 8" key="2">
    <citation type="journal article" date="2011" name="Stand. Genomic Sci.">
        <title>Complete genome sequence of Truepera radiovictrix type strain (RQ-24).</title>
        <authorList>
            <person name="Ivanova N."/>
            <person name="Rohde C."/>
            <person name="Munk C."/>
            <person name="Nolan M."/>
            <person name="Lucas S."/>
            <person name="Del Rio T.G."/>
            <person name="Tice H."/>
            <person name="Deshpande S."/>
            <person name="Cheng J.F."/>
            <person name="Tapia R."/>
            <person name="Han C."/>
            <person name="Goodwin L."/>
            <person name="Pitluck S."/>
            <person name="Liolios K."/>
            <person name="Mavromatis K."/>
            <person name="Mikhailova N."/>
            <person name="Pati A."/>
            <person name="Chen A."/>
            <person name="Palaniappan K."/>
            <person name="Land M."/>
            <person name="Hauser L."/>
            <person name="Chang Y.J."/>
            <person name="Jeffries C.D."/>
            <person name="Brambilla E."/>
            <person name="Rohde M."/>
            <person name="Goker M."/>
            <person name="Tindall B.J."/>
            <person name="Woyke T."/>
            <person name="Bristow J."/>
            <person name="Eisen J.A."/>
            <person name="Markowitz V."/>
            <person name="Hugenholtz P."/>
            <person name="Kyrpides N.C."/>
            <person name="Klenk H.P."/>
            <person name="Lapidus A."/>
        </authorList>
    </citation>
    <scope>NUCLEOTIDE SEQUENCE [LARGE SCALE GENOMIC DNA]</scope>
    <source>
        <strain evidence="8">DSM 17093 / CIP 108686 / LMG 22925 / RQ-24</strain>
    </source>
</reference>
<dbReference type="eggNOG" id="COG4974">
    <property type="taxonomic scope" value="Bacteria"/>
</dbReference>
<dbReference type="PANTHER" id="PTHR30349:SF41">
    <property type="entry name" value="INTEGRASE_RECOMBINASE PROTEIN MJ0367-RELATED"/>
    <property type="match status" value="1"/>
</dbReference>
<protein>
    <submittedName>
        <fullName evidence="7">Integrase family protein</fullName>
    </submittedName>
</protein>
<dbReference type="InterPro" id="IPR013762">
    <property type="entry name" value="Integrase-like_cat_sf"/>
</dbReference>